<evidence type="ECO:0000313" key="1">
    <source>
        <dbReference type="EMBL" id="KAL2280919.1"/>
    </source>
</evidence>
<proteinExistence type="predicted"/>
<evidence type="ECO:0000313" key="2">
    <source>
        <dbReference type="Proteomes" id="UP001600888"/>
    </source>
</evidence>
<keyword evidence="2" id="KW-1185">Reference proteome</keyword>
<comment type="caution">
    <text evidence="1">The sequence shown here is derived from an EMBL/GenBank/DDBJ whole genome shotgun (WGS) entry which is preliminary data.</text>
</comment>
<sequence length="358" mass="36640">MLRVCGFLTDGGPCPDDWGIVLIADELVLAEDTAADALDNAGLGVLLVLELPQAEGEEAKLLLGLGVDLARGGSLQAILLGSATVQDLADLGGAISFGTLARGKHNLLLILDLVTAKEPGGGAFDNANIVALGNLLDQVVDLGLSLGLGSRSLGLLLLGARGQRSGGKHQSKQQLIGVVGGQHQVGSLALDDVGLLVLGWDNNGVAENRGEPIDLGTKLDLDRLALLKLNGSLLLVRLQGGVRSDIGAGRDGGRVSKTCATMVSAGPTCRSRAWRASRGELVTLGDLLSTPDLGDLLLEQLVALAADVGDLLASNAEILDSSEDLLGDLGRGLVLGQGIRIVKGVICDVRSARGPGRP</sequence>
<dbReference type="EMBL" id="JBAWTH010000062">
    <property type="protein sequence ID" value="KAL2280919.1"/>
    <property type="molecule type" value="Genomic_DNA"/>
</dbReference>
<name>A0ABR4EEP8_9PEZI</name>
<dbReference type="Proteomes" id="UP001600888">
    <property type="component" value="Unassembled WGS sequence"/>
</dbReference>
<reference evidence="1 2" key="1">
    <citation type="submission" date="2024-03" db="EMBL/GenBank/DDBJ databases">
        <title>A high-quality draft genome sequence of Diaporthe vaccinii, a causative agent of upright dieback and viscid rot disease in cranberry plants.</title>
        <authorList>
            <person name="Sarrasin M."/>
            <person name="Lang B.F."/>
            <person name="Burger G."/>
        </authorList>
    </citation>
    <scope>NUCLEOTIDE SEQUENCE [LARGE SCALE GENOMIC DNA]</scope>
    <source>
        <strain evidence="1 2">IS7</strain>
    </source>
</reference>
<gene>
    <name evidence="1" type="ORF">FJTKL_12226</name>
</gene>
<accession>A0ABR4EEP8</accession>
<organism evidence="1 2">
    <name type="scientific">Diaporthe vaccinii</name>
    <dbReference type="NCBI Taxonomy" id="105482"/>
    <lineage>
        <taxon>Eukaryota</taxon>
        <taxon>Fungi</taxon>
        <taxon>Dikarya</taxon>
        <taxon>Ascomycota</taxon>
        <taxon>Pezizomycotina</taxon>
        <taxon>Sordariomycetes</taxon>
        <taxon>Sordariomycetidae</taxon>
        <taxon>Diaporthales</taxon>
        <taxon>Diaporthaceae</taxon>
        <taxon>Diaporthe</taxon>
        <taxon>Diaporthe eres species complex</taxon>
    </lineage>
</organism>
<protein>
    <submittedName>
        <fullName evidence="1">Uncharacterized protein</fullName>
    </submittedName>
</protein>